<dbReference type="PROSITE" id="PS51918">
    <property type="entry name" value="RADICAL_SAM"/>
    <property type="match status" value="1"/>
</dbReference>
<dbReference type="PANTHER" id="PTHR30352:SF13">
    <property type="entry name" value="GLYCYL-RADICAL ENZYME ACTIVATING ENZYME YJJW-RELATED"/>
    <property type="match status" value="1"/>
</dbReference>
<keyword evidence="4" id="KW-0949">S-adenosyl-L-methionine</keyword>
<comment type="cofactor">
    <cofactor evidence="1">
        <name>[4Fe-4S] cluster</name>
        <dbReference type="ChEBI" id="CHEBI:49883"/>
    </cofactor>
</comment>
<keyword evidence="7" id="KW-0408">Iron</keyword>
<evidence type="ECO:0000259" key="11">
    <source>
        <dbReference type="PROSITE" id="PS51918"/>
    </source>
</evidence>
<evidence type="ECO:0000256" key="6">
    <source>
        <dbReference type="ARBA" id="ARBA00023002"/>
    </source>
</evidence>
<dbReference type="RefSeq" id="WP_015326523.1">
    <property type="nucleotide sequence ID" value="NC_019978.1"/>
</dbReference>
<dbReference type="PROSITE" id="PS51379">
    <property type="entry name" value="4FE4S_FER_2"/>
    <property type="match status" value="1"/>
</dbReference>
<dbReference type="InterPro" id="IPR007197">
    <property type="entry name" value="rSAM"/>
</dbReference>
<dbReference type="HOGENOM" id="CLU_058969_3_0_9"/>
<dbReference type="Pfam" id="PF04055">
    <property type="entry name" value="Radical_SAM"/>
    <property type="match status" value="1"/>
</dbReference>
<dbReference type="SFLD" id="SFLDG01118">
    <property type="entry name" value="activating_enzymes__group_2"/>
    <property type="match status" value="1"/>
</dbReference>
<dbReference type="Gene3D" id="3.20.20.70">
    <property type="entry name" value="Aldolase class I"/>
    <property type="match status" value="1"/>
</dbReference>
<dbReference type="InterPro" id="IPR040074">
    <property type="entry name" value="BssD/PflA/YjjW"/>
</dbReference>
<dbReference type="OrthoDB" id="9782387at2"/>
<gene>
    <name evidence="12" type="ordered locus">Halha_0830</name>
</gene>
<evidence type="ECO:0000256" key="1">
    <source>
        <dbReference type="ARBA" id="ARBA00001966"/>
    </source>
</evidence>
<comment type="catalytic activity">
    <reaction evidence="9">
        <text>glycyl-[protein] + reduced [flavodoxin] + S-adenosyl-L-methionine = glycin-2-yl radical-[protein] + semiquinone [flavodoxin] + 5'-deoxyadenosine + L-methionine + H(+)</text>
        <dbReference type="Rhea" id="RHEA:61976"/>
        <dbReference type="Rhea" id="RHEA-COMP:10622"/>
        <dbReference type="Rhea" id="RHEA-COMP:14480"/>
        <dbReference type="Rhea" id="RHEA-COMP:15993"/>
        <dbReference type="Rhea" id="RHEA-COMP:15994"/>
        <dbReference type="ChEBI" id="CHEBI:15378"/>
        <dbReference type="ChEBI" id="CHEBI:17319"/>
        <dbReference type="ChEBI" id="CHEBI:29947"/>
        <dbReference type="ChEBI" id="CHEBI:32722"/>
        <dbReference type="ChEBI" id="CHEBI:57618"/>
        <dbReference type="ChEBI" id="CHEBI:57844"/>
        <dbReference type="ChEBI" id="CHEBI:59789"/>
        <dbReference type="ChEBI" id="CHEBI:140311"/>
    </reaction>
</comment>
<sequence length="285" mass="32194">MTEKKEKNTEVLVNKIIAFSSVDGPGNRTAIFLQGCNFDCYYCHNPETINLCNHCGHCVSVCPVGALDMSDGFVNWNEELCRSCDKCIEVCEQSSSPRIKRMNVDQIVKKVKKTRPFISGVTVSGGEASLQTDFLEEFFGEIKKLELSTFLDTNGSILLKDKKKLLNNLDMAMIDLKSFRSSEHMRLTGIDNSNVIENIKFMARIGKLYEIRTVIVPGVLDNEFNVDHTSKLLAGLDQKIRYKLIKYRPVGVRSERIESYSPEQEYMERLGSLARANGCKNIVLV</sequence>
<protein>
    <submittedName>
        <fullName evidence="12">Glycine radical enzyme activase, YjjW family</fullName>
    </submittedName>
</protein>
<dbReference type="Pfam" id="PF00037">
    <property type="entry name" value="Fer4"/>
    <property type="match status" value="1"/>
</dbReference>
<dbReference type="CDD" id="cd01335">
    <property type="entry name" value="Radical_SAM"/>
    <property type="match status" value="1"/>
</dbReference>
<dbReference type="GO" id="GO:0046872">
    <property type="term" value="F:metal ion binding"/>
    <property type="evidence" value="ECO:0007669"/>
    <property type="project" value="UniProtKB-KW"/>
</dbReference>
<dbReference type="Proteomes" id="UP000010880">
    <property type="component" value="Chromosome"/>
</dbReference>
<dbReference type="PROSITE" id="PS00198">
    <property type="entry name" value="4FE4S_FER_1"/>
    <property type="match status" value="1"/>
</dbReference>
<dbReference type="InterPro" id="IPR017896">
    <property type="entry name" value="4Fe4S_Fe-S-bd"/>
</dbReference>
<dbReference type="InterPro" id="IPR001989">
    <property type="entry name" value="Radical_activat_CS"/>
</dbReference>
<accession>L0K9P2</accession>
<dbReference type="EMBL" id="CP003359">
    <property type="protein sequence ID" value="AGB40798.1"/>
    <property type="molecule type" value="Genomic_DNA"/>
</dbReference>
<proteinExistence type="inferred from homology"/>
<dbReference type="SFLD" id="SFLDF00392">
    <property type="entry name" value="YjjI_activase"/>
    <property type="match status" value="1"/>
</dbReference>
<evidence type="ECO:0000313" key="12">
    <source>
        <dbReference type="EMBL" id="AGB40798.1"/>
    </source>
</evidence>
<dbReference type="PIRSF" id="PIRSF000371">
    <property type="entry name" value="PFL_act_enz"/>
    <property type="match status" value="1"/>
</dbReference>
<dbReference type="PANTHER" id="PTHR30352">
    <property type="entry name" value="PYRUVATE FORMATE-LYASE-ACTIVATING ENZYME"/>
    <property type="match status" value="1"/>
</dbReference>
<keyword evidence="6" id="KW-0560">Oxidoreductase</keyword>
<dbReference type="InterPro" id="IPR012839">
    <property type="entry name" value="Organic_radical_activase"/>
</dbReference>
<dbReference type="SFLD" id="SFLDG01066">
    <property type="entry name" value="organic_radical-activating_enz"/>
    <property type="match status" value="1"/>
</dbReference>
<dbReference type="AlphaFoldDB" id="L0K9P2"/>
<dbReference type="GO" id="GO:0016491">
    <property type="term" value="F:oxidoreductase activity"/>
    <property type="evidence" value="ECO:0007669"/>
    <property type="project" value="UniProtKB-KW"/>
</dbReference>
<evidence type="ECO:0000256" key="8">
    <source>
        <dbReference type="ARBA" id="ARBA00023014"/>
    </source>
</evidence>
<feature type="domain" description="4Fe-4S ferredoxin-type" evidence="10">
    <location>
        <begin position="45"/>
        <end position="72"/>
    </location>
</feature>
<evidence type="ECO:0000256" key="4">
    <source>
        <dbReference type="ARBA" id="ARBA00022691"/>
    </source>
</evidence>
<dbReference type="InterPro" id="IPR023912">
    <property type="entry name" value="YjjW_bact"/>
</dbReference>
<name>L0K9P2_HALHC</name>
<evidence type="ECO:0000256" key="5">
    <source>
        <dbReference type="ARBA" id="ARBA00022723"/>
    </source>
</evidence>
<evidence type="ECO:0000256" key="3">
    <source>
        <dbReference type="ARBA" id="ARBA00022485"/>
    </source>
</evidence>
<dbReference type="InterPro" id="IPR017900">
    <property type="entry name" value="4Fe4S_Fe_S_CS"/>
</dbReference>
<evidence type="ECO:0000256" key="7">
    <source>
        <dbReference type="ARBA" id="ARBA00023004"/>
    </source>
</evidence>
<dbReference type="SFLD" id="SFLDS00029">
    <property type="entry name" value="Radical_SAM"/>
    <property type="match status" value="1"/>
</dbReference>
<keyword evidence="13" id="KW-1185">Reference proteome</keyword>
<dbReference type="SUPFAM" id="SSF54862">
    <property type="entry name" value="4Fe-4S ferredoxins"/>
    <property type="match status" value="1"/>
</dbReference>
<dbReference type="PATRIC" id="fig|748449.3.peg.788"/>
<evidence type="ECO:0000256" key="9">
    <source>
        <dbReference type="ARBA" id="ARBA00047365"/>
    </source>
</evidence>
<evidence type="ECO:0000259" key="10">
    <source>
        <dbReference type="PROSITE" id="PS51379"/>
    </source>
</evidence>
<keyword evidence="8" id="KW-0411">Iron-sulfur</keyword>
<dbReference type="NCBIfam" id="TIGR04041">
    <property type="entry name" value="activase_YjjW"/>
    <property type="match status" value="1"/>
</dbReference>
<dbReference type="InterPro" id="IPR013785">
    <property type="entry name" value="Aldolase_TIM"/>
</dbReference>
<dbReference type="eggNOG" id="COG1180">
    <property type="taxonomic scope" value="Bacteria"/>
</dbReference>
<dbReference type="STRING" id="748449.Halha_0830"/>
<dbReference type="PROSITE" id="PS01087">
    <property type="entry name" value="RADICAL_ACTIVATING"/>
    <property type="match status" value="1"/>
</dbReference>
<dbReference type="InterPro" id="IPR058240">
    <property type="entry name" value="rSAM_sf"/>
</dbReference>
<organism evidence="12 13">
    <name type="scientific">Halobacteroides halobius (strain ATCC 35273 / DSM 5150 / MD-1)</name>
    <dbReference type="NCBI Taxonomy" id="748449"/>
    <lineage>
        <taxon>Bacteria</taxon>
        <taxon>Bacillati</taxon>
        <taxon>Bacillota</taxon>
        <taxon>Clostridia</taxon>
        <taxon>Halanaerobiales</taxon>
        <taxon>Halobacteroidaceae</taxon>
        <taxon>Halobacteroides</taxon>
    </lineage>
</organism>
<dbReference type="KEGG" id="hhl:Halha_0830"/>
<keyword evidence="3" id="KW-0004">4Fe-4S</keyword>
<dbReference type="InterPro" id="IPR034457">
    <property type="entry name" value="Organic_radical-activating"/>
</dbReference>
<evidence type="ECO:0000313" key="13">
    <source>
        <dbReference type="Proteomes" id="UP000010880"/>
    </source>
</evidence>
<comment type="similarity">
    <text evidence="2">Belongs to the organic radical-activating enzymes family.</text>
</comment>
<keyword evidence="5" id="KW-0479">Metal-binding</keyword>
<evidence type="ECO:0000256" key="2">
    <source>
        <dbReference type="ARBA" id="ARBA00009777"/>
    </source>
</evidence>
<dbReference type="SUPFAM" id="SSF102114">
    <property type="entry name" value="Radical SAM enzymes"/>
    <property type="match status" value="1"/>
</dbReference>
<feature type="domain" description="Radical SAM core" evidence="11">
    <location>
        <begin position="22"/>
        <end position="280"/>
    </location>
</feature>
<dbReference type="Gene3D" id="3.30.70.20">
    <property type="match status" value="1"/>
</dbReference>
<reference evidence="13" key="1">
    <citation type="submission" date="2012-02" db="EMBL/GenBank/DDBJ databases">
        <title>The complete genome of Halobacteroides halobius DSM 5150.</title>
        <authorList>
            <person name="Lucas S."/>
            <person name="Copeland A."/>
            <person name="Lapidus A."/>
            <person name="Glavina del Rio T."/>
            <person name="Dalin E."/>
            <person name="Tice H."/>
            <person name="Bruce D."/>
            <person name="Goodwin L."/>
            <person name="Pitluck S."/>
            <person name="Peters L."/>
            <person name="Mikhailova N."/>
            <person name="Gu W."/>
            <person name="Kyrpides N."/>
            <person name="Mavromatis K."/>
            <person name="Ivanova N."/>
            <person name="Brettin T."/>
            <person name="Detter J.C."/>
            <person name="Han C."/>
            <person name="Larimer F."/>
            <person name="Land M."/>
            <person name="Hauser L."/>
            <person name="Markowitz V."/>
            <person name="Cheng J.-F."/>
            <person name="Hugenholtz P."/>
            <person name="Woyke T."/>
            <person name="Wu D."/>
            <person name="Tindall B."/>
            <person name="Pomrenke H."/>
            <person name="Brambilla E."/>
            <person name="Klenk H.-P."/>
            <person name="Eisen J.A."/>
        </authorList>
    </citation>
    <scope>NUCLEOTIDE SEQUENCE [LARGE SCALE GENOMIC DNA]</scope>
    <source>
        <strain evidence="13">ATCC 35273 / DSM 5150 / MD-1</strain>
    </source>
</reference>
<dbReference type="GO" id="GO:0051539">
    <property type="term" value="F:4 iron, 4 sulfur cluster binding"/>
    <property type="evidence" value="ECO:0007669"/>
    <property type="project" value="UniProtKB-KW"/>
</dbReference>